<evidence type="ECO:0000313" key="2">
    <source>
        <dbReference type="Proteomes" id="UP000237000"/>
    </source>
</evidence>
<dbReference type="InParanoid" id="A0A2P5EK61"/>
<dbReference type="OrthoDB" id="10452501at2759"/>
<accession>A0A2P5EK61</accession>
<gene>
    <name evidence="1" type="ORF">TorRG33x02_182740</name>
</gene>
<evidence type="ECO:0000313" key="1">
    <source>
        <dbReference type="EMBL" id="PON85914.1"/>
    </source>
</evidence>
<dbReference type="AlphaFoldDB" id="A0A2P5EK61"/>
<name>A0A2P5EK61_TREOI</name>
<comment type="caution">
    <text evidence="1">The sequence shown here is derived from an EMBL/GenBank/DDBJ whole genome shotgun (WGS) entry which is preliminary data.</text>
</comment>
<sequence>MPNEFVILLDRAKQTSLDKIHINKRKHCSKKGTFHGLSKIKLHPLMSQWDV</sequence>
<dbReference type="EMBL" id="JXTC01000140">
    <property type="protein sequence ID" value="PON85914.1"/>
    <property type="molecule type" value="Genomic_DNA"/>
</dbReference>
<reference evidence="2" key="1">
    <citation type="submission" date="2016-06" db="EMBL/GenBank/DDBJ databases">
        <title>Parallel loss of symbiosis genes in relatives of nitrogen-fixing non-legume Parasponia.</title>
        <authorList>
            <person name="Van Velzen R."/>
            <person name="Holmer R."/>
            <person name="Bu F."/>
            <person name="Rutten L."/>
            <person name="Van Zeijl A."/>
            <person name="Liu W."/>
            <person name="Santuari L."/>
            <person name="Cao Q."/>
            <person name="Sharma T."/>
            <person name="Shen D."/>
            <person name="Roswanjaya Y."/>
            <person name="Wardhani T."/>
            <person name="Kalhor M.S."/>
            <person name="Jansen J."/>
            <person name="Van den Hoogen J."/>
            <person name="Gungor B."/>
            <person name="Hartog M."/>
            <person name="Hontelez J."/>
            <person name="Verver J."/>
            <person name="Yang W.-C."/>
            <person name="Schijlen E."/>
            <person name="Repin R."/>
            <person name="Schilthuizen M."/>
            <person name="Schranz E."/>
            <person name="Heidstra R."/>
            <person name="Miyata K."/>
            <person name="Fedorova E."/>
            <person name="Kohlen W."/>
            <person name="Bisseling T."/>
            <person name="Smit S."/>
            <person name="Geurts R."/>
        </authorList>
    </citation>
    <scope>NUCLEOTIDE SEQUENCE [LARGE SCALE GENOMIC DNA]</scope>
    <source>
        <strain evidence="2">cv. RG33-2</strain>
    </source>
</reference>
<dbReference type="Proteomes" id="UP000237000">
    <property type="component" value="Unassembled WGS sequence"/>
</dbReference>
<protein>
    <submittedName>
        <fullName evidence="1">Uncharacterized protein</fullName>
    </submittedName>
</protein>
<proteinExistence type="predicted"/>
<organism evidence="1 2">
    <name type="scientific">Trema orientale</name>
    <name type="common">Charcoal tree</name>
    <name type="synonym">Celtis orientalis</name>
    <dbReference type="NCBI Taxonomy" id="63057"/>
    <lineage>
        <taxon>Eukaryota</taxon>
        <taxon>Viridiplantae</taxon>
        <taxon>Streptophyta</taxon>
        <taxon>Embryophyta</taxon>
        <taxon>Tracheophyta</taxon>
        <taxon>Spermatophyta</taxon>
        <taxon>Magnoliopsida</taxon>
        <taxon>eudicotyledons</taxon>
        <taxon>Gunneridae</taxon>
        <taxon>Pentapetalae</taxon>
        <taxon>rosids</taxon>
        <taxon>fabids</taxon>
        <taxon>Rosales</taxon>
        <taxon>Cannabaceae</taxon>
        <taxon>Trema</taxon>
    </lineage>
</organism>
<keyword evidence="2" id="KW-1185">Reference proteome</keyword>